<dbReference type="InterPro" id="IPR038718">
    <property type="entry name" value="SNF2-like_sf"/>
</dbReference>
<dbReference type="GO" id="GO:0004386">
    <property type="term" value="F:helicase activity"/>
    <property type="evidence" value="ECO:0007669"/>
    <property type="project" value="UniProtKB-KW"/>
</dbReference>
<dbReference type="InterPro" id="IPR027417">
    <property type="entry name" value="P-loop_NTPase"/>
</dbReference>
<dbReference type="Gene3D" id="3.40.50.10810">
    <property type="entry name" value="Tandem AAA-ATPase domain"/>
    <property type="match status" value="1"/>
</dbReference>
<dbReference type="InterPro" id="IPR000330">
    <property type="entry name" value="SNF2_N"/>
</dbReference>
<dbReference type="GO" id="GO:0140097">
    <property type="term" value="F:catalytic activity, acting on DNA"/>
    <property type="evidence" value="ECO:0007669"/>
    <property type="project" value="UniProtKB-ARBA"/>
</dbReference>
<evidence type="ECO:0000256" key="3">
    <source>
        <dbReference type="ARBA" id="ARBA00022806"/>
    </source>
</evidence>
<evidence type="ECO:0000256" key="4">
    <source>
        <dbReference type="ARBA" id="ARBA00022840"/>
    </source>
</evidence>
<evidence type="ECO:0000259" key="5">
    <source>
        <dbReference type="PROSITE" id="PS51192"/>
    </source>
</evidence>
<name>A0A830GG99_9EURY</name>
<feature type="domain" description="Helicase C-terminal" evidence="6">
    <location>
        <begin position="385"/>
        <end position="529"/>
    </location>
</feature>
<keyword evidence="8" id="KW-1185">Reference proteome</keyword>
<dbReference type="Pfam" id="PF00271">
    <property type="entry name" value="Helicase_C"/>
    <property type="match status" value="1"/>
</dbReference>
<dbReference type="AlphaFoldDB" id="A0A830GG99"/>
<evidence type="ECO:0000313" key="7">
    <source>
        <dbReference type="EMBL" id="GGN25643.1"/>
    </source>
</evidence>
<dbReference type="InterPro" id="IPR057342">
    <property type="entry name" value="DEXDc_RapA"/>
</dbReference>
<evidence type="ECO:0000313" key="8">
    <source>
        <dbReference type="Proteomes" id="UP000608850"/>
    </source>
</evidence>
<dbReference type="InterPro" id="IPR014001">
    <property type="entry name" value="Helicase_ATP-bd"/>
</dbReference>
<dbReference type="SMART" id="SM00490">
    <property type="entry name" value="HELICc"/>
    <property type="match status" value="1"/>
</dbReference>
<keyword evidence="3 7" id="KW-0347">Helicase</keyword>
<dbReference type="InterPro" id="IPR049730">
    <property type="entry name" value="SNF2/RAD54-like_C"/>
</dbReference>
<dbReference type="SMART" id="SM00487">
    <property type="entry name" value="DEXDc"/>
    <property type="match status" value="1"/>
</dbReference>
<protein>
    <submittedName>
        <fullName evidence="7">ATP-dependent helicase YqhH</fullName>
    </submittedName>
</protein>
<keyword evidence="4" id="KW-0067">ATP-binding</keyword>
<gene>
    <name evidence="7" type="primary">yqhH</name>
    <name evidence="7" type="ORF">GCM10009021_29640</name>
</gene>
<reference evidence="7 8" key="1">
    <citation type="journal article" date="2019" name="Int. J. Syst. Evol. Microbiol.">
        <title>The Global Catalogue of Microorganisms (GCM) 10K type strain sequencing project: providing services to taxonomists for standard genome sequencing and annotation.</title>
        <authorList>
            <consortium name="The Broad Institute Genomics Platform"/>
            <consortium name="The Broad Institute Genome Sequencing Center for Infectious Disease"/>
            <person name="Wu L."/>
            <person name="Ma J."/>
        </authorList>
    </citation>
    <scope>NUCLEOTIDE SEQUENCE [LARGE SCALE GENOMIC DNA]</scope>
    <source>
        <strain evidence="7 8">JCM 16331</strain>
    </source>
</reference>
<evidence type="ECO:0000256" key="2">
    <source>
        <dbReference type="ARBA" id="ARBA00022801"/>
    </source>
</evidence>
<evidence type="ECO:0000256" key="1">
    <source>
        <dbReference type="ARBA" id="ARBA00022741"/>
    </source>
</evidence>
<feature type="domain" description="Helicase ATP-binding" evidence="5">
    <location>
        <begin position="87"/>
        <end position="243"/>
    </location>
</feature>
<dbReference type="PROSITE" id="PS51194">
    <property type="entry name" value="HELICASE_CTER"/>
    <property type="match status" value="1"/>
</dbReference>
<organism evidence="7 8">
    <name type="scientific">Halarchaeum nitratireducens</name>
    <dbReference type="NCBI Taxonomy" id="489913"/>
    <lineage>
        <taxon>Archaea</taxon>
        <taxon>Methanobacteriati</taxon>
        <taxon>Methanobacteriota</taxon>
        <taxon>Stenosarchaea group</taxon>
        <taxon>Halobacteria</taxon>
        <taxon>Halobacteriales</taxon>
        <taxon>Halobacteriaceae</taxon>
    </lineage>
</organism>
<dbReference type="Proteomes" id="UP000608850">
    <property type="component" value="Unassembled WGS sequence"/>
</dbReference>
<dbReference type="Gene3D" id="3.40.50.300">
    <property type="entry name" value="P-loop containing nucleotide triphosphate hydrolases"/>
    <property type="match status" value="1"/>
</dbReference>
<dbReference type="EMBL" id="BMOQ01000009">
    <property type="protein sequence ID" value="GGN25643.1"/>
    <property type="molecule type" value="Genomic_DNA"/>
</dbReference>
<proteinExistence type="predicted"/>
<comment type="caution">
    <text evidence="7">The sequence shown here is derived from an EMBL/GenBank/DDBJ whole genome shotgun (WGS) entry which is preliminary data.</text>
</comment>
<dbReference type="PANTHER" id="PTHR10799">
    <property type="entry name" value="SNF2/RAD54 HELICASE FAMILY"/>
    <property type="match status" value="1"/>
</dbReference>
<dbReference type="InterPro" id="IPR001650">
    <property type="entry name" value="Helicase_C-like"/>
</dbReference>
<dbReference type="GO" id="GO:0005524">
    <property type="term" value="F:ATP binding"/>
    <property type="evidence" value="ECO:0007669"/>
    <property type="project" value="UniProtKB-KW"/>
</dbReference>
<dbReference type="GO" id="GO:0016787">
    <property type="term" value="F:hydrolase activity"/>
    <property type="evidence" value="ECO:0007669"/>
    <property type="project" value="UniProtKB-KW"/>
</dbReference>
<keyword evidence="1" id="KW-0547">Nucleotide-binding</keyword>
<dbReference type="Pfam" id="PF00176">
    <property type="entry name" value="SNF2-rel_dom"/>
    <property type="match status" value="1"/>
</dbReference>
<dbReference type="SUPFAM" id="SSF52540">
    <property type="entry name" value="P-loop containing nucleoside triphosphate hydrolases"/>
    <property type="match status" value="2"/>
</dbReference>
<dbReference type="CDD" id="cd18793">
    <property type="entry name" value="SF2_C_SNF"/>
    <property type="match status" value="1"/>
</dbReference>
<keyword evidence="2" id="KW-0378">Hydrolase</keyword>
<evidence type="ECO:0000259" key="6">
    <source>
        <dbReference type="PROSITE" id="PS51194"/>
    </source>
</evidence>
<accession>A0A830GG99</accession>
<dbReference type="PROSITE" id="PS51192">
    <property type="entry name" value="HELICASE_ATP_BIND_1"/>
    <property type="match status" value="1"/>
</dbReference>
<dbReference type="CDD" id="cd18011">
    <property type="entry name" value="DEXDc_RapA"/>
    <property type="match status" value="1"/>
</dbReference>
<sequence length="601" mass="68696">MLLSVPYSIRMVSGDTDNVSSEIEWVVDDPPAISKTAQTDAEDATAHMRAVQAHRFEVIQSKQDLLAVEEVKDQVKLLDHQLSAAHQAITSMGRGTLFADEVGLGKTIEIGMVLKEMDLRETRDSFLILTPAQLAPQWQHELEEKFGLEFVCNYDDAFQGFDAHDRIVASVDTAKGKRHRQDVLDRHWDVLVLDEAHYVRNEDTKRYNLIQEIDYQEALFATATPIQNDVSDLYSIINLIRPGLLGTKREFQNRYLADNDASELKNADDLQRKLDRVMIRNRREETDIDFTNREVRTNAFDPTADERRLYDTVTDYVRSNYSSENAAHLVLLLLQKEVVSSPSAVASTVEKWLRGEGAATVHDREHLQEIKDLADGIETTTKQRRLRDIVETIHERLDKTRVVVFTQFRSTQQEIAESARKLDQPVHTVDGDLSSKEKDEVVSQFESEGGVLVATDSISEGRNMQFCNVMVNYDLPWNPMEVEQRIGRIDRIGQEREVHVFNLALEDTVEEFVLEKLYGKINLFTQSIGGLRDILSRKEQSGADFEQEVFDRLRTADNRDELENNFEEMAVDLEDNKEAAEKMGDFNRSVFENFDFGGGEA</sequence>